<keyword evidence="3" id="KW-1185">Reference proteome</keyword>
<accession>A0ABV6KES0</accession>
<name>A0ABV6KES0_9BACI</name>
<evidence type="ECO:0000313" key="3">
    <source>
        <dbReference type="Proteomes" id="UP001589838"/>
    </source>
</evidence>
<dbReference type="RefSeq" id="WP_335963542.1">
    <property type="nucleotide sequence ID" value="NZ_JAXBLX010000054.1"/>
</dbReference>
<evidence type="ECO:0000313" key="2">
    <source>
        <dbReference type="EMBL" id="MFC0471821.1"/>
    </source>
</evidence>
<organism evidence="2 3">
    <name type="scientific">Halalkalibacter kiskunsagensis</name>
    <dbReference type="NCBI Taxonomy" id="1548599"/>
    <lineage>
        <taxon>Bacteria</taxon>
        <taxon>Bacillati</taxon>
        <taxon>Bacillota</taxon>
        <taxon>Bacilli</taxon>
        <taxon>Bacillales</taxon>
        <taxon>Bacillaceae</taxon>
        <taxon>Halalkalibacter</taxon>
    </lineage>
</organism>
<feature type="transmembrane region" description="Helical" evidence="1">
    <location>
        <begin position="161"/>
        <end position="177"/>
    </location>
</feature>
<keyword evidence="1" id="KW-0812">Transmembrane</keyword>
<reference evidence="2 3" key="1">
    <citation type="submission" date="2024-09" db="EMBL/GenBank/DDBJ databases">
        <authorList>
            <person name="Sun Q."/>
            <person name="Mori K."/>
        </authorList>
    </citation>
    <scope>NUCLEOTIDE SEQUENCE [LARGE SCALE GENOMIC DNA]</scope>
    <source>
        <strain evidence="2 3">NCAIM B.02610</strain>
    </source>
</reference>
<dbReference type="Proteomes" id="UP001589838">
    <property type="component" value="Unassembled WGS sequence"/>
</dbReference>
<evidence type="ECO:0000256" key="1">
    <source>
        <dbReference type="SAM" id="Phobius"/>
    </source>
</evidence>
<feature type="transmembrane region" description="Helical" evidence="1">
    <location>
        <begin position="95"/>
        <end position="117"/>
    </location>
</feature>
<gene>
    <name evidence="2" type="ORF">ACFFHM_15280</name>
</gene>
<comment type="caution">
    <text evidence="2">The sequence shown here is derived from an EMBL/GenBank/DDBJ whole genome shotgun (WGS) entry which is preliminary data.</text>
</comment>
<feature type="transmembrane region" description="Helical" evidence="1">
    <location>
        <begin position="124"/>
        <end position="141"/>
    </location>
</feature>
<dbReference type="NCBIfam" id="NF041644">
    <property type="entry name" value="CBO0543_fam"/>
    <property type="match status" value="1"/>
</dbReference>
<feature type="transmembrane region" description="Helical" evidence="1">
    <location>
        <begin position="65"/>
        <end position="83"/>
    </location>
</feature>
<sequence length="188" mass="22576">MEGDSLKATPKHFEIEQHIKELNQMMSEQWQNFVFSGEWWILLTLSIVPWFIWWKIVDKKRITEILLFGFFVIIIATFLDVVGWNNSGWFYPNTLLALCTPLFPIDYTLLPILYMLLFQYFSKWKSFVVAAFLMSAVFSFILEPLSEWMNIYKELKWENIYSFPIYIIIGLVVKWFVEKIMRIQKNVS</sequence>
<dbReference type="EMBL" id="JBHLUX010000037">
    <property type="protein sequence ID" value="MFC0471821.1"/>
    <property type="molecule type" value="Genomic_DNA"/>
</dbReference>
<proteinExistence type="predicted"/>
<protein>
    <submittedName>
        <fullName evidence="2">CBO0543 family protein</fullName>
    </submittedName>
</protein>
<dbReference type="InterPro" id="IPR048147">
    <property type="entry name" value="CBO0543-like"/>
</dbReference>
<keyword evidence="1" id="KW-0472">Membrane</keyword>
<feature type="transmembrane region" description="Helical" evidence="1">
    <location>
        <begin position="33"/>
        <end position="53"/>
    </location>
</feature>
<keyword evidence="1" id="KW-1133">Transmembrane helix</keyword>